<evidence type="ECO:0000256" key="4">
    <source>
        <dbReference type="ARBA" id="ARBA00023157"/>
    </source>
</evidence>
<evidence type="ECO:0000256" key="2">
    <source>
        <dbReference type="ARBA" id="ARBA00012732"/>
    </source>
</evidence>
<evidence type="ECO:0000256" key="5">
    <source>
        <dbReference type="ARBA" id="ARBA00023295"/>
    </source>
</evidence>
<keyword evidence="5" id="KW-0378">Hydrolase</keyword>
<dbReference type="PANTHER" id="PTHR11407">
    <property type="entry name" value="LYSOZYME C"/>
    <property type="match status" value="1"/>
</dbReference>
<gene>
    <name evidence="9" type="ORF">PVAND_008790</name>
</gene>
<evidence type="ECO:0000313" key="10">
    <source>
        <dbReference type="Proteomes" id="UP001107558"/>
    </source>
</evidence>
<dbReference type="EMBL" id="JADBJN010000002">
    <property type="protein sequence ID" value="KAG5679203.1"/>
    <property type="molecule type" value="Genomic_DNA"/>
</dbReference>
<dbReference type="PROSITE" id="PS00128">
    <property type="entry name" value="GLYCOSYL_HYDROL_F22_1"/>
    <property type="match status" value="1"/>
</dbReference>
<keyword evidence="6" id="KW-0472">Membrane</keyword>
<evidence type="ECO:0000256" key="1">
    <source>
        <dbReference type="ARBA" id="ARBA00000632"/>
    </source>
</evidence>
<reference evidence="9" key="1">
    <citation type="submission" date="2021-03" db="EMBL/GenBank/DDBJ databases">
        <title>Chromosome level genome of the anhydrobiotic midge Polypedilum vanderplanki.</title>
        <authorList>
            <person name="Yoshida Y."/>
            <person name="Kikawada T."/>
            <person name="Gusev O."/>
        </authorList>
    </citation>
    <scope>NUCLEOTIDE SEQUENCE</scope>
    <source>
        <strain evidence="9">NIAS01</strain>
        <tissue evidence="9">Whole body or cell culture</tissue>
    </source>
</reference>
<proteinExistence type="predicted"/>
<feature type="transmembrane region" description="Helical" evidence="6">
    <location>
        <begin position="182"/>
        <end position="200"/>
    </location>
</feature>
<dbReference type="GO" id="GO:0003796">
    <property type="term" value="F:lysozyme activity"/>
    <property type="evidence" value="ECO:0007669"/>
    <property type="project" value="UniProtKB-EC"/>
</dbReference>
<dbReference type="PROSITE" id="PS51348">
    <property type="entry name" value="GLYCOSYL_HYDROL_F22_2"/>
    <property type="match status" value="1"/>
</dbReference>
<dbReference type="GO" id="GO:0031640">
    <property type="term" value="P:killing of cells of another organism"/>
    <property type="evidence" value="ECO:0007669"/>
    <property type="project" value="UniProtKB-KW"/>
</dbReference>
<organism evidence="9 10">
    <name type="scientific">Polypedilum vanderplanki</name>
    <name type="common">Sleeping chironomid midge</name>
    <dbReference type="NCBI Taxonomy" id="319348"/>
    <lineage>
        <taxon>Eukaryota</taxon>
        <taxon>Metazoa</taxon>
        <taxon>Ecdysozoa</taxon>
        <taxon>Arthropoda</taxon>
        <taxon>Hexapoda</taxon>
        <taxon>Insecta</taxon>
        <taxon>Pterygota</taxon>
        <taxon>Neoptera</taxon>
        <taxon>Endopterygota</taxon>
        <taxon>Diptera</taxon>
        <taxon>Nematocera</taxon>
        <taxon>Chironomoidea</taxon>
        <taxon>Chironomidae</taxon>
        <taxon>Chironominae</taxon>
        <taxon>Polypedilum</taxon>
        <taxon>Polypedilum</taxon>
    </lineage>
</organism>
<dbReference type="EC" id="3.2.1.17" evidence="2"/>
<evidence type="ECO:0000313" key="9">
    <source>
        <dbReference type="EMBL" id="KAG5679203.1"/>
    </source>
</evidence>
<keyword evidence="6" id="KW-1133">Transmembrane helix</keyword>
<keyword evidence="3" id="KW-0081">Bacteriolytic enzyme</keyword>
<dbReference type="Pfam" id="PF00062">
    <property type="entry name" value="Lys"/>
    <property type="match status" value="1"/>
</dbReference>
<dbReference type="GO" id="GO:0042742">
    <property type="term" value="P:defense response to bacterium"/>
    <property type="evidence" value="ECO:0007669"/>
    <property type="project" value="UniProtKB-KW"/>
</dbReference>
<dbReference type="AlphaFoldDB" id="A0A9J6CBU8"/>
<keyword evidence="6" id="KW-0812">Transmembrane</keyword>
<evidence type="ECO:0000256" key="3">
    <source>
        <dbReference type="ARBA" id="ARBA00022638"/>
    </source>
</evidence>
<keyword evidence="4" id="KW-1015">Disulfide bond</keyword>
<comment type="catalytic activity">
    <reaction evidence="1">
        <text>Hydrolysis of (1-&gt;4)-beta-linkages between N-acetylmuramic acid and N-acetyl-D-glucosamine residues in a peptidoglycan and between N-acetyl-D-glucosamine residues in chitodextrins.</text>
        <dbReference type="EC" id="3.2.1.17"/>
    </reaction>
</comment>
<comment type="caution">
    <text evidence="9">The sequence shown here is derived from an EMBL/GenBank/DDBJ whole genome shotgun (WGS) entry which is preliminary data.</text>
</comment>
<dbReference type="Proteomes" id="UP001107558">
    <property type="component" value="Chromosome 2"/>
</dbReference>
<evidence type="ECO:0000256" key="7">
    <source>
        <dbReference type="SAM" id="SignalP"/>
    </source>
</evidence>
<feature type="domain" description="Glycosyl hydrolases family 22 (GH22)" evidence="8">
    <location>
        <begin position="85"/>
        <end position="103"/>
    </location>
</feature>
<accession>A0A9J6CBU8</accession>
<feature type="signal peptide" evidence="7">
    <location>
        <begin position="1"/>
        <end position="21"/>
    </location>
</feature>
<dbReference type="SMART" id="SM00263">
    <property type="entry name" value="LYZ1"/>
    <property type="match status" value="1"/>
</dbReference>
<dbReference type="PANTHER" id="PTHR11407:SF63">
    <property type="entry name" value="LYSOZYME C"/>
    <property type="match status" value="1"/>
</dbReference>
<dbReference type="InterPro" id="IPR019799">
    <property type="entry name" value="Glyco_hydro_22_CS"/>
</dbReference>
<dbReference type="InterPro" id="IPR001916">
    <property type="entry name" value="Glyco_hydro_22"/>
</dbReference>
<dbReference type="InterPro" id="IPR023346">
    <property type="entry name" value="Lysozyme-like_dom_sf"/>
</dbReference>
<keyword evidence="5" id="KW-0326">Glycosidase</keyword>
<dbReference type="SUPFAM" id="SSF53955">
    <property type="entry name" value="Lysozyme-like"/>
    <property type="match status" value="1"/>
</dbReference>
<evidence type="ECO:0000256" key="6">
    <source>
        <dbReference type="SAM" id="Phobius"/>
    </source>
</evidence>
<feature type="chain" id="PRO_5039899173" description="lysozyme" evidence="7">
    <location>
        <begin position="22"/>
        <end position="227"/>
    </location>
</feature>
<name>A0A9J6CBU8_POLVA</name>
<dbReference type="OrthoDB" id="6692707at2759"/>
<evidence type="ECO:0000259" key="8">
    <source>
        <dbReference type="PROSITE" id="PS00128"/>
    </source>
</evidence>
<sequence>MNITLKIFLILLIAIFSQVELKKYTVCELAEELYYNHSIPRENVYKHLCIVGDFLHTNYSSYGFHGIYRIGEQWWCGNDQPGGNCNVKCDDLKDDDIRDDIMCAEKVLESHGTQGWTKSEVFCNKTYSPKVDACLETIEQFELRIEAENTTITPKTTKKYQPENLKTIQHDENSNSSLNLNFIFGLLLIAALSVIIVLYIKYQKMRNFLMNSINNSVQMTVENRDSV</sequence>
<keyword evidence="10" id="KW-1185">Reference proteome</keyword>
<keyword evidence="7" id="KW-0732">Signal</keyword>
<protein>
    <recommendedName>
        <fullName evidence="2">lysozyme</fullName>
        <ecNumber evidence="2">3.2.1.17</ecNumber>
    </recommendedName>
</protein>
<dbReference type="Gene3D" id="1.10.530.10">
    <property type="match status" value="1"/>
</dbReference>
<keyword evidence="3" id="KW-0929">Antimicrobial</keyword>